<reference evidence="4 5" key="2">
    <citation type="submission" date="2021-10" db="EMBL/GenBank/DDBJ databases">
        <authorList>
            <person name="Piombo E."/>
        </authorList>
    </citation>
    <scope>NUCLEOTIDE SEQUENCE [LARGE SCALE GENOMIC DNA]</scope>
</reference>
<evidence type="ECO:0000259" key="3">
    <source>
        <dbReference type="Pfam" id="PF26607"/>
    </source>
</evidence>
<dbReference type="EMBL" id="CABFOC020000039">
    <property type="protein sequence ID" value="CAH0051151.1"/>
    <property type="molecule type" value="Genomic_DNA"/>
</dbReference>
<feature type="compositionally biased region" description="Low complexity" evidence="1">
    <location>
        <begin position="131"/>
        <end position="140"/>
    </location>
</feature>
<feature type="compositionally biased region" description="Basic and acidic residues" evidence="1">
    <location>
        <begin position="50"/>
        <end position="66"/>
    </location>
</feature>
<feature type="transmembrane region" description="Helical" evidence="2">
    <location>
        <begin position="93"/>
        <end position="116"/>
    </location>
</feature>
<feature type="region of interest" description="Disordered" evidence="1">
    <location>
        <begin position="119"/>
        <end position="144"/>
    </location>
</feature>
<proteinExistence type="predicted"/>
<keyword evidence="2" id="KW-0812">Transmembrane</keyword>
<comment type="caution">
    <text evidence="4">The sequence shown here is derived from an EMBL/GenBank/DDBJ whole genome shotgun (WGS) entry which is preliminary data.</text>
</comment>
<dbReference type="Pfam" id="PF26607">
    <property type="entry name" value="DUF8189"/>
    <property type="match status" value="1"/>
</dbReference>
<dbReference type="AlphaFoldDB" id="A0A9N9Z912"/>
<feature type="region of interest" description="Disordered" evidence="1">
    <location>
        <begin position="1"/>
        <end position="83"/>
    </location>
</feature>
<feature type="compositionally biased region" description="Polar residues" evidence="1">
    <location>
        <begin position="23"/>
        <end position="35"/>
    </location>
</feature>
<keyword evidence="2" id="KW-1133">Transmembrane helix</keyword>
<evidence type="ECO:0000256" key="1">
    <source>
        <dbReference type="SAM" id="MobiDB-lite"/>
    </source>
</evidence>
<feature type="domain" description="PLL-like beta propeller" evidence="3">
    <location>
        <begin position="234"/>
        <end position="488"/>
    </location>
</feature>
<sequence length="501" mass="53866">MNYDHNLPIRPPENFPEVVHELPQTSIDQGQQSSLPHGFSNKEVSPQVGEGKELKPAENSRPEEKIWSPPPPVLEEGAASPPPKKWWKTRKGILILVAIGLVVVAIVLGVTLGVVLGGKSNSTGNSSPSKATATATTTTTPNNSGSVCRLTVCPSMIAVVQDSSPSASADSKLFFGLGSDSAVWYRQWDGSNWRNQWTSLGGQFASQPAAVTFESEQTNVWVIDKSYGLSAMAYKNGTWDSSWLGLGGFATSPPTSCSHDSGVLDVFVRGSTMALHQMNWNTTSFMYSGWQPLGLYLSSSPMVTCSPGRMDVVVYGGGSNAPHDLWVERWDNSTWQSWKGEAGSFKGDPVAISSNSNRSDYFGVSPDGSMYHLLWTTAGGYGNWENIGGAFESIPSALVVSDSRVDVVAVGTDDRLKHRALIDSSWSTDWDDLGGSFNSAPVVVLGSSGKVSVFGLNSKGEMFHGTWTIVNNNRAWSGDPAWTSDGGTFSLQWFRPGTMNS</sequence>
<reference evidence="5" key="1">
    <citation type="submission" date="2019-06" db="EMBL/GenBank/DDBJ databases">
        <authorList>
            <person name="Broberg M."/>
        </authorList>
    </citation>
    <scope>NUCLEOTIDE SEQUENCE [LARGE SCALE GENOMIC DNA]</scope>
</reference>
<dbReference type="Gene3D" id="2.120.10.70">
    <property type="entry name" value="Fucose-specific lectin"/>
    <property type="match status" value="1"/>
</dbReference>
<name>A0A9N9Z912_9HYPO</name>
<dbReference type="OrthoDB" id="5146493at2759"/>
<evidence type="ECO:0000313" key="5">
    <source>
        <dbReference type="Proteomes" id="UP000775872"/>
    </source>
</evidence>
<protein>
    <recommendedName>
        <fullName evidence="3">PLL-like beta propeller domain-containing protein</fullName>
    </recommendedName>
</protein>
<keyword evidence="2" id="KW-0472">Membrane</keyword>
<accession>A0A9N9Z912</accession>
<evidence type="ECO:0000313" key="4">
    <source>
        <dbReference type="EMBL" id="CAH0051151.1"/>
    </source>
</evidence>
<dbReference type="Proteomes" id="UP000775872">
    <property type="component" value="Unassembled WGS sequence"/>
</dbReference>
<feature type="compositionally biased region" description="Polar residues" evidence="1">
    <location>
        <begin position="119"/>
        <end position="130"/>
    </location>
</feature>
<evidence type="ECO:0000256" key="2">
    <source>
        <dbReference type="SAM" id="Phobius"/>
    </source>
</evidence>
<gene>
    <name evidence="4" type="ORF">CSOL1703_00016048</name>
</gene>
<keyword evidence="5" id="KW-1185">Reference proteome</keyword>
<dbReference type="InterPro" id="IPR058502">
    <property type="entry name" value="PLL-like_beta-prop"/>
</dbReference>
<dbReference type="SUPFAM" id="SSF89372">
    <property type="entry name" value="Fucose-specific lectin"/>
    <property type="match status" value="1"/>
</dbReference>
<organism evidence="4 5">
    <name type="scientific">Clonostachys solani</name>
    <dbReference type="NCBI Taxonomy" id="160281"/>
    <lineage>
        <taxon>Eukaryota</taxon>
        <taxon>Fungi</taxon>
        <taxon>Dikarya</taxon>
        <taxon>Ascomycota</taxon>
        <taxon>Pezizomycotina</taxon>
        <taxon>Sordariomycetes</taxon>
        <taxon>Hypocreomycetidae</taxon>
        <taxon>Hypocreales</taxon>
        <taxon>Bionectriaceae</taxon>
        <taxon>Clonostachys</taxon>
    </lineage>
</organism>